<dbReference type="SMART" id="SM00407">
    <property type="entry name" value="IGc1"/>
    <property type="match status" value="3"/>
</dbReference>
<dbReference type="PANTHER" id="PTHR23411">
    <property type="entry name" value="TAPASIN"/>
    <property type="match status" value="1"/>
</dbReference>
<dbReference type="Gene3D" id="2.60.40.10">
    <property type="entry name" value="Immunoglobulins"/>
    <property type="match status" value="12"/>
</dbReference>
<evidence type="ECO:0000256" key="1">
    <source>
        <dbReference type="ARBA" id="ARBA00023319"/>
    </source>
</evidence>
<dbReference type="SUPFAM" id="SSF48726">
    <property type="entry name" value="Immunoglobulin"/>
    <property type="match status" value="6"/>
</dbReference>
<dbReference type="InterPro" id="IPR013783">
    <property type="entry name" value="Ig-like_fold"/>
</dbReference>
<dbReference type="InterPro" id="IPR007110">
    <property type="entry name" value="Ig-like_dom"/>
</dbReference>
<reference evidence="3" key="1">
    <citation type="submission" date="2009-11" db="EMBL/GenBank/DDBJ databases">
        <authorList>
            <consortium name="US DOE Joint Genome Institute (JGI-PGF)"/>
            <person name="Ottilar R."/>
            <person name="Schmutz J."/>
            <person name="Salamov A."/>
            <person name="Cheng J.F."/>
            <person name="Lucas S."/>
            <person name="Pitluck S."/>
            <person name="Gundlach H."/>
            <person name="Guo Y."/>
            <person name="Haberer G."/>
            <person name="Nasrallah J."/>
            <person name="Mayer K.F.X."/>
            <person name="van de Peer Y."/>
            <person name="Weigel D."/>
            <person name="Grigoriev I.V."/>
        </authorList>
    </citation>
    <scope>NUCLEOTIDE SEQUENCE</scope>
    <source>
        <strain evidence="3">Nigerian</strain>
    </source>
</reference>
<dbReference type="FunFam" id="2.60.40.10:FF:001774">
    <property type="entry name" value="Uncharacterized LOC100216153"/>
    <property type="match status" value="1"/>
</dbReference>
<keyword evidence="1" id="KW-0393">Immunoglobulin domain</keyword>
<dbReference type="CDD" id="cd00098">
    <property type="entry name" value="IgC1"/>
    <property type="match status" value="3"/>
</dbReference>
<feature type="domain" description="Ig-like" evidence="2">
    <location>
        <begin position="772"/>
        <end position="867"/>
    </location>
</feature>
<name>A0A1B8Y2N2_XENTR</name>
<feature type="domain" description="Ig-like" evidence="2">
    <location>
        <begin position="1134"/>
        <end position="1238"/>
    </location>
</feature>
<dbReference type="SMART" id="SM00409">
    <property type="entry name" value="IG"/>
    <property type="match status" value="5"/>
</dbReference>
<dbReference type="InterPro" id="IPR013106">
    <property type="entry name" value="Ig_V-set"/>
</dbReference>
<feature type="non-terminal residue" evidence="3">
    <location>
        <position position="1364"/>
    </location>
</feature>
<feature type="domain" description="Ig-like" evidence="2">
    <location>
        <begin position="651"/>
        <end position="767"/>
    </location>
</feature>
<feature type="domain" description="Ig-like" evidence="2">
    <location>
        <begin position="2"/>
        <end position="95"/>
    </location>
</feature>
<dbReference type="PROSITE" id="PS00290">
    <property type="entry name" value="IG_MHC"/>
    <property type="match status" value="3"/>
</dbReference>
<evidence type="ECO:0000313" key="3">
    <source>
        <dbReference type="EMBL" id="OCA17161.1"/>
    </source>
</evidence>
<sequence length="1364" mass="152311">PPQIHIPSKVISKNKENMLICAANGFYPVDIDVSWYKDNKHLTDSQMDKPERNPDGTYRGYTVSEIKGPEKLLDGEEATLYCTATNCPQGNPQVTWSEEKAGKQREIPQCHPGDPGEADLLLGGSYLIICRKEGLQTHCSSLRFVPRVGQHRDVTLICRFVCAGATTERRFPCATIYARPAPVSVVPTLCGPAKVSYSLTLRGFYPRDISITWVCGLGFSHGRKIANEQYTENPDLTFNVRSEVRIPGDRFKDPEFQVGVTWEHESLGALGYREFSAQDPASKWINPPPNPEPPTVIWYFEHQEIVRSDNNGLSLSPRASFNGQAANMGDASLSLANVSISDEGIYRCHVIYQQQPRDTRVILEVLVPPQIRIPSKVISKNKENTLICTANGFYPVDIDVSWYKDNKHLTDSQLDKPERNPDGTYRVRGTVTLPPMDGQLDHNFSCRVQHRSLQQPLQEDAQLEFEDNSAGPVTVACGIAGGLLLVGGVIGAVIWKQRRKAPLQGYTVSEIKGPEKLLDGEEATLYCTATNCPQGNPQVTWSEERAGKQREIPQCHPGGPGEAERLLGGSYLIICRKEGLQTHCSSLRFVPRVGQHRDVTLICRFVCAGATTERRFPCATIYAKPAPVSVVPTLCDSGEILYSLTLRGFYPRDISIIWTCGAGDSQGRILSTELYEGNPDPTFSVCSEARISGDLYKDPAFRVGVAWEHGSLDVPGYREISEMHRIQAANMGDASLSLANVSISDEGIYRCHVIYQQQPRDSRVVLEVLVPPQIHIPSKVISKNKENTLICMANGFYPVDIDVSWYKDNKHLTDSQMDKPERNPDGTYRVRGTVTLPPMDGQLDHNFSCRVQHRSLQQPLQEDAQLEYEDNSAGPTQRDVSRVMEKNLPDAPNTQNVQIDAYWEEMQGYTVSEIKGPEKLLDGEEATLYCTATNCPQGDSQVTWSEERAGKQREIPQCHLGGPGEAERLLGGPYFITCWKEGPQTHCSSLRFVPRVGQHRDVTLICRFVCDGATTERRYPCATIYAKPAPVSVVPTLCDSGEILYSLTLRGFYPRDISITWTCGAGDSQGRILSTELYEGNPDLTFSVCSEARISGDLYKDPAFRVGVAWEHGSLDAPGYREISAQDPEFPWKPAVEPIQEAQFLHNSPTTLRCNISGYFPDALTVTWLRKGAQSEELTEVPNTHPNIQSCKQPDSTYSCTPSLIIYPSLRDQGAEYTCRVAHPSLGEPIDTSTGRINVMAKPVCRDPVQMDLLTNDRVWFYFTLRSFYPRDIHINWNLGETQYTQPPTDTVTQSDLTYDITSVCSLPGHLFCNPQYKHHVTWSHVTMEAPESRELCVTDPQYKAHVTWSHVTMEPRELWVTGG</sequence>
<dbReference type="Pfam" id="PF07654">
    <property type="entry name" value="C1-set"/>
    <property type="match status" value="4"/>
</dbReference>
<dbReference type="InterPro" id="IPR036179">
    <property type="entry name" value="Ig-like_dom_sf"/>
</dbReference>
<dbReference type="PROSITE" id="PS50835">
    <property type="entry name" value="IG_LIKE"/>
    <property type="match status" value="6"/>
</dbReference>
<proteinExistence type="predicted"/>
<reference evidence="3" key="3">
    <citation type="submission" date="2016-05" db="EMBL/GenBank/DDBJ databases">
        <title>WGS assembly of Xenopus tropicalis.</title>
        <authorList>
            <person name="Sessions A."/>
            <person name="Jenkins J."/>
            <person name="Mitros T."/>
            <person name="Lyons J.T."/>
            <person name="Dichmann D.S."/>
            <person name="Robert J."/>
            <person name="Harland R.M."/>
            <person name="Rokhsar D.S."/>
        </authorList>
    </citation>
    <scope>NUCLEOTIDE SEQUENCE</scope>
    <source>
        <strain evidence="3">Nigerian</strain>
    </source>
</reference>
<feature type="non-terminal residue" evidence="3">
    <location>
        <position position="1"/>
    </location>
</feature>
<feature type="domain" description="Ig-like" evidence="2">
    <location>
        <begin position="369"/>
        <end position="464"/>
    </location>
</feature>
<dbReference type="InterPro" id="IPR003006">
    <property type="entry name" value="Ig/MHC_CS"/>
</dbReference>
<dbReference type="InterPro" id="IPR003599">
    <property type="entry name" value="Ig_sub"/>
</dbReference>
<dbReference type="InterPro" id="IPR050380">
    <property type="entry name" value="Immune_Resp_Modulators"/>
</dbReference>
<protein>
    <recommendedName>
        <fullName evidence="2">Ig-like domain-containing protein</fullName>
    </recommendedName>
</protein>
<dbReference type="InterPro" id="IPR003597">
    <property type="entry name" value="Ig_C1-set"/>
</dbReference>
<organism evidence="3">
    <name type="scientific">Xenopus tropicalis</name>
    <name type="common">Western clawed frog</name>
    <name type="synonym">Silurana tropicalis</name>
    <dbReference type="NCBI Taxonomy" id="8364"/>
    <lineage>
        <taxon>Eukaryota</taxon>
        <taxon>Metazoa</taxon>
        <taxon>Chordata</taxon>
        <taxon>Craniata</taxon>
        <taxon>Vertebrata</taxon>
        <taxon>Euteleostomi</taxon>
        <taxon>Amphibia</taxon>
        <taxon>Batrachia</taxon>
        <taxon>Anura</taxon>
        <taxon>Pipoidea</taxon>
        <taxon>Pipidae</taxon>
        <taxon>Xenopodinae</taxon>
        <taxon>Xenopus</taxon>
        <taxon>Silurana</taxon>
    </lineage>
</organism>
<dbReference type="EMBL" id="KV460521">
    <property type="protein sequence ID" value="OCA17161.1"/>
    <property type="molecule type" value="Genomic_DNA"/>
</dbReference>
<dbReference type="Pfam" id="PF07686">
    <property type="entry name" value="V-set"/>
    <property type="match status" value="1"/>
</dbReference>
<accession>A0A1B8Y2N2</accession>
<evidence type="ECO:0000259" key="2">
    <source>
        <dbReference type="PROSITE" id="PS50835"/>
    </source>
</evidence>
<feature type="domain" description="Ig-like" evidence="2">
    <location>
        <begin position="291"/>
        <end position="364"/>
    </location>
</feature>
<gene>
    <name evidence="3" type="ORF">XENTR_v900274191mg</name>
</gene>
<dbReference type="FunFam" id="2.60.40.10:FF:001726">
    <property type="entry name" value="Signal-regulatory protein beta 3"/>
    <property type="match status" value="2"/>
</dbReference>
<reference evidence="3" key="2">
    <citation type="journal article" date="2010" name="Science">
        <title>The genome of the Western clawed frog Xenopus tropicalis.</title>
        <authorList>
            <person name="Hellsten U."/>
            <person name="Harland R.M."/>
            <person name="Gilchrist M.J."/>
            <person name="Hendrix D."/>
            <person name="Jurka J."/>
            <person name="Kapitonov V."/>
            <person name="Ovcharenko I."/>
            <person name="Putnam N.H."/>
            <person name="Shu S."/>
            <person name="Taher L."/>
            <person name="Blitz I.L."/>
            <person name="Blumberg B."/>
            <person name="Dichmann D.S."/>
            <person name="Dubchak I."/>
            <person name="Amaya E."/>
            <person name="Detter J.C."/>
            <person name="Fletcher R."/>
            <person name="Gerhard D.S."/>
            <person name="Goodstein D."/>
            <person name="Graves T."/>
            <person name="Grigoriev I.V."/>
            <person name="Grimwood J."/>
            <person name="Kawashima T."/>
            <person name="Lindquist E."/>
            <person name="Lucas S.M."/>
            <person name="Mead P.E."/>
            <person name="Mitros T."/>
            <person name="Ogino H."/>
            <person name="Ohta Y."/>
            <person name="Poliakov A.V."/>
            <person name="Pollet N."/>
            <person name="Robert J."/>
            <person name="Salamov A."/>
            <person name="Sater A.K."/>
            <person name="Schmutz J."/>
            <person name="Terry A."/>
            <person name="Vize P.D."/>
            <person name="Warren W.C."/>
            <person name="Wells D."/>
            <person name="Wills A."/>
            <person name="Wilson R.K."/>
            <person name="Zimmerman L.B."/>
            <person name="Zorn A.M."/>
            <person name="Grainger R."/>
            <person name="Grammer T."/>
            <person name="Khokha M.K."/>
            <person name="Richardson P.M."/>
            <person name="Rokhsar D.S."/>
        </authorList>
    </citation>
    <scope>NUCLEOTIDE SEQUENCE [LARGE SCALE GENOMIC DNA]</scope>
    <source>
        <strain evidence="3">Nigerian</strain>
    </source>
</reference>